<evidence type="ECO:0000313" key="4">
    <source>
        <dbReference type="Proteomes" id="UP001568698"/>
    </source>
</evidence>
<gene>
    <name evidence="3" type="ORF">AB6M95_18495</name>
</gene>
<feature type="chain" id="PRO_5045532993" evidence="2">
    <location>
        <begin position="20"/>
        <end position="207"/>
    </location>
</feature>
<protein>
    <submittedName>
        <fullName evidence="3">YajG family lipoprotein</fullName>
    </submittedName>
</protein>
<dbReference type="Pfam" id="PF03923">
    <property type="entry name" value="Lipoprotein_16"/>
    <property type="match status" value="1"/>
</dbReference>
<dbReference type="PROSITE" id="PS51257">
    <property type="entry name" value="PROKAR_LIPOPROTEIN"/>
    <property type="match status" value="1"/>
</dbReference>
<reference evidence="3 4" key="1">
    <citation type="submission" date="2024-08" db="EMBL/GenBank/DDBJ databases">
        <title>Sulfate-reducing bacteria isolated from formation water of the oil field in Kazakhstan and description of Pseudodesulfovibrio sp.</title>
        <authorList>
            <person name="Bidzhieva S.K."/>
            <person name="Tourova T.P."/>
            <person name="Grouzdev D.S."/>
            <person name="Beletsky A.V."/>
            <person name="Sokolova D.S."/>
            <person name="Samigullina S.R."/>
            <person name="Poltaraus A.B."/>
            <person name="Avtukh A.N."/>
            <person name="Tereshina V.M."/>
            <person name="Zhaparov N.S."/>
            <person name="Mardanov A.V."/>
            <person name="Nazina T.N."/>
        </authorList>
    </citation>
    <scope>NUCLEOTIDE SEQUENCE [LARGE SCALE GENOMIC DNA]</scope>
    <source>
        <strain evidence="3 4">9FUS</strain>
    </source>
</reference>
<comment type="caution">
    <text evidence="3">The sequence shown here is derived from an EMBL/GenBank/DDBJ whole genome shotgun (WGS) entry which is preliminary data.</text>
</comment>
<dbReference type="RefSeq" id="WP_371388223.1">
    <property type="nucleotide sequence ID" value="NZ_JBGLYH010000091.1"/>
</dbReference>
<dbReference type="Proteomes" id="UP001568698">
    <property type="component" value="Unassembled WGS sequence"/>
</dbReference>
<accession>A0ABV4K6Y5</accession>
<feature type="region of interest" description="Disordered" evidence="1">
    <location>
        <begin position="187"/>
        <end position="207"/>
    </location>
</feature>
<keyword evidence="2" id="KW-0732">Signal</keyword>
<dbReference type="InterPro" id="IPR005619">
    <property type="entry name" value="Uncharacterised_YajG"/>
</dbReference>
<feature type="signal peptide" evidence="2">
    <location>
        <begin position="1"/>
        <end position="19"/>
    </location>
</feature>
<name>A0ABV4K6Y5_9BACT</name>
<evidence type="ECO:0000256" key="2">
    <source>
        <dbReference type="SAM" id="SignalP"/>
    </source>
</evidence>
<dbReference type="EMBL" id="JBGLYH010000091">
    <property type="protein sequence ID" value="MEZ7198742.1"/>
    <property type="molecule type" value="Genomic_DNA"/>
</dbReference>
<evidence type="ECO:0000256" key="1">
    <source>
        <dbReference type="SAM" id="MobiDB-lite"/>
    </source>
</evidence>
<keyword evidence="3" id="KW-0449">Lipoprotein</keyword>
<keyword evidence="4" id="KW-1185">Reference proteome</keyword>
<sequence>MKILAPLLAIFVLSGCAMTVDKINVPYQGSANITVVEGAENVPITVTHEDKRTVYKDRVGTKKNGYGMEMAEIVATNDIAKTVADGVAFELENEGFKVGEEGKTINVKLMRLYNDFKMGFWSGSAVADGLVQIEVRDDGKLIFSKSYEGGGVEESIQLASGKNARAALIKAMTDIVTKITQDPMLHSALLKPSPSPEQHLAETKTED</sequence>
<proteinExistence type="predicted"/>
<evidence type="ECO:0000313" key="3">
    <source>
        <dbReference type="EMBL" id="MEZ7198742.1"/>
    </source>
</evidence>
<organism evidence="3 4">
    <name type="scientific">Pseudodesulfovibrio karagichevae</name>
    <dbReference type="NCBI Taxonomy" id="3239305"/>
    <lineage>
        <taxon>Bacteria</taxon>
        <taxon>Pseudomonadati</taxon>
        <taxon>Thermodesulfobacteriota</taxon>
        <taxon>Desulfovibrionia</taxon>
        <taxon>Desulfovibrionales</taxon>
        <taxon>Desulfovibrionaceae</taxon>
    </lineage>
</organism>